<dbReference type="Pfam" id="PF20363">
    <property type="entry name" value="DUF6658"/>
    <property type="match status" value="1"/>
</dbReference>
<proteinExistence type="predicted"/>
<feature type="region of interest" description="Disordered" evidence="2">
    <location>
        <begin position="164"/>
        <end position="184"/>
    </location>
</feature>
<evidence type="ECO:0000313" key="4">
    <source>
        <dbReference type="Proteomes" id="UP000010471"/>
    </source>
</evidence>
<keyword evidence="4" id="KW-1185">Reference proteome</keyword>
<dbReference type="STRING" id="1173027.Mic7113_3468"/>
<dbReference type="RefSeq" id="WP_015183339.1">
    <property type="nucleotide sequence ID" value="NC_019738.1"/>
</dbReference>
<keyword evidence="1" id="KW-0175">Coiled coil</keyword>
<dbReference type="PROSITE" id="PS51257">
    <property type="entry name" value="PROKAR_LIPOPROTEIN"/>
    <property type="match status" value="1"/>
</dbReference>
<accession>K9WI54</accession>
<feature type="coiled-coil region" evidence="1">
    <location>
        <begin position="71"/>
        <end position="98"/>
    </location>
</feature>
<name>K9WI54_9CYAN</name>
<dbReference type="OrthoDB" id="513842at2"/>
<evidence type="ECO:0000256" key="1">
    <source>
        <dbReference type="SAM" id="Coils"/>
    </source>
</evidence>
<evidence type="ECO:0000256" key="2">
    <source>
        <dbReference type="SAM" id="MobiDB-lite"/>
    </source>
</evidence>
<sequence>MKKVITWLKSIRVDRILTVFLAGVLLFVSTACGTTKVLAKTADDVREEVPGRAITNTYQGGMNNYEDVDPRRNTSEAKAKAKSLIENAQRNIDQKSVDSREQYVENYKSGTPLGERVRRIGEGIGESAEELAEGASKGTQKGVQNIKENAQKAPDYVKKAGKETANLEFEEAQSQANNSMRDTR</sequence>
<evidence type="ECO:0000313" key="3">
    <source>
        <dbReference type="EMBL" id="AFZ19197.1"/>
    </source>
</evidence>
<reference evidence="3 4" key="1">
    <citation type="submission" date="2012-06" db="EMBL/GenBank/DDBJ databases">
        <title>Finished chromosome of genome of Microcoleus sp. PCC 7113.</title>
        <authorList>
            <consortium name="US DOE Joint Genome Institute"/>
            <person name="Gugger M."/>
            <person name="Coursin T."/>
            <person name="Rippka R."/>
            <person name="Tandeau De Marsac N."/>
            <person name="Huntemann M."/>
            <person name="Wei C.-L."/>
            <person name="Han J."/>
            <person name="Detter J.C."/>
            <person name="Han C."/>
            <person name="Tapia R."/>
            <person name="Chen A."/>
            <person name="Kyrpides N."/>
            <person name="Mavromatis K."/>
            <person name="Markowitz V."/>
            <person name="Szeto E."/>
            <person name="Ivanova N."/>
            <person name="Pagani I."/>
            <person name="Pati A."/>
            <person name="Goodwin L."/>
            <person name="Nordberg H.P."/>
            <person name="Cantor M.N."/>
            <person name="Hua S.X."/>
            <person name="Woyke T."/>
            <person name="Kerfeld C.A."/>
        </authorList>
    </citation>
    <scope>NUCLEOTIDE SEQUENCE [LARGE SCALE GENOMIC DNA]</scope>
    <source>
        <strain evidence="3 4">PCC 7113</strain>
    </source>
</reference>
<dbReference type="Proteomes" id="UP000010471">
    <property type="component" value="Chromosome"/>
</dbReference>
<dbReference type="eggNOG" id="ENOG5032RV7">
    <property type="taxonomic scope" value="Bacteria"/>
</dbReference>
<dbReference type="HOGENOM" id="CLU_090615_0_0_3"/>
<feature type="compositionally biased region" description="Polar residues" evidence="2">
    <location>
        <begin position="172"/>
        <end position="184"/>
    </location>
</feature>
<dbReference type="KEGG" id="mic:Mic7113_3468"/>
<protein>
    <submittedName>
        <fullName evidence="3">Uncharacterized protein</fullName>
    </submittedName>
</protein>
<dbReference type="AlphaFoldDB" id="K9WI54"/>
<organism evidence="3 4">
    <name type="scientific">Allocoleopsis franciscana PCC 7113</name>
    <dbReference type="NCBI Taxonomy" id="1173027"/>
    <lineage>
        <taxon>Bacteria</taxon>
        <taxon>Bacillati</taxon>
        <taxon>Cyanobacteriota</taxon>
        <taxon>Cyanophyceae</taxon>
        <taxon>Coleofasciculales</taxon>
        <taxon>Coleofasciculaceae</taxon>
        <taxon>Allocoleopsis</taxon>
        <taxon>Allocoleopsis franciscana</taxon>
    </lineage>
</organism>
<gene>
    <name evidence="3" type="ORF">Mic7113_3468</name>
</gene>
<dbReference type="EMBL" id="CP003630">
    <property type="protein sequence ID" value="AFZ19197.1"/>
    <property type="molecule type" value="Genomic_DNA"/>
</dbReference>
<dbReference type="InterPro" id="IPR046599">
    <property type="entry name" value="DUF6658"/>
</dbReference>